<proteinExistence type="predicted"/>
<dbReference type="Proteomes" id="UP000023152">
    <property type="component" value="Unassembled WGS sequence"/>
</dbReference>
<dbReference type="EMBL" id="ASPP01011612">
    <property type="protein sequence ID" value="ETO21448.1"/>
    <property type="molecule type" value="Genomic_DNA"/>
</dbReference>
<accession>X6N6A9</accession>
<evidence type="ECO:0000256" key="1">
    <source>
        <dbReference type="SAM" id="MobiDB-lite"/>
    </source>
</evidence>
<gene>
    <name evidence="2" type="ORF">RFI_15756</name>
</gene>
<reference evidence="2 3" key="1">
    <citation type="journal article" date="2013" name="Curr. Biol.">
        <title>The Genome of the Foraminiferan Reticulomyxa filosa.</title>
        <authorList>
            <person name="Glockner G."/>
            <person name="Hulsmann N."/>
            <person name="Schleicher M."/>
            <person name="Noegel A.A."/>
            <person name="Eichinger L."/>
            <person name="Gallinger C."/>
            <person name="Pawlowski J."/>
            <person name="Sierra R."/>
            <person name="Euteneuer U."/>
            <person name="Pillet L."/>
            <person name="Moustafa A."/>
            <person name="Platzer M."/>
            <person name="Groth M."/>
            <person name="Szafranski K."/>
            <person name="Schliwa M."/>
        </authorList>
    </citation>
    <scope>NUCLEOTIDE SEQUENCE [LARGE SCALE GENOMIC DNA]</scope>
</reference>
<dbReference type="AlphaFoldDB" id="X6N6A9"/>
<keyword evidence="3" id="KW-1185">Reference proteome</keyword>
<organism evidence="2 3">
    <name type="scientific">Reticulomyxa filosa</name>
    <dbReference type="NCBI Taxonomy" id="46433"/>
    <lineage>
        <taxon>Eukaryota</taxon>
        <taxon>Sar</taxon>
        <taxon>Rhizaria</taxon>
        <taxon>Retaria</taxon>
        <taxon>Foraminifera</taxon>
        <taxon>Monothalamids</taxon>
        <taxon>Reticulomyxidae</taxon>
        <taxon>Reticulomyxa</taxon>
    </lineage>
</organism>
<evidence type="ECO:0000313" key="3">
    <source>
        <dbReference type="Proteomes" id="UP000023152"/>
    </source>
</evidence>
<protein>
    <submittedName>
        <fullName evidence="2">Uncharacterized protein</fullName>
    </submittedName>
</protein>
<feature type="non-terminal residue" evidence="2">
    <location>
        <position position="1"/>
    </location>
</feature>
<feature type="region of interest" description="Disordered" evidence="1">
    <location>
        <begin position="38"/>
        <end position="111"/>
    </location>
</feature>
<feature type="compositionally biased region" description="Low complexity" evidence="1">
    <location>
        <begin position="82"/>
        <end position="96"/>
    </location>
</feature>
<comment type="caution">
    <text evidence="2">The sequence shown here is derived from an EMBL/GenBank/DDBJ whole genome shotgun (WGS) entry which is preliminary data.</text>
</comment>
<evidence type="ECO:0000313" key="2">
    <source>
        <dbReference type="EMBL" id="ETO21448.1"/>
    </source>
</evidence>
<name>X6N6A9_RETFI</name>
<feature type="compositionally biased region" description="Polar residues" evidence="1">
    <location>
        <begin position="62"/>
        <end position="75"/>
    </location>
</feature>
<sequence length="231" mass="27370">KTVAMQELDNHELSCPSRKALCKYCEKMYLHSEGHNCKVENSRQKPNHNHNRSNNHNQQHSYYPQQRSQYDQQSSHYDNHNRNNNNNNNHNYNNNYQKKHKLRPNPKASEKVWIQRDDHRNSLRVCPHCDNQVQFSDLDAHGMTCAMLQATKHSELRQKQIPMVLLEQPSVQMQKPEYMKKEPIHYANFSNPSFSSSASSSVQIQQNQSEEKLDRTVYFFLCMFLLAFVNY</sequence>